<evidence type="ECO:0000313" key="2">
    <source>
        <dbReference type="EMBL" id="KAF9887758.1"/>
    </source>
</evidence>
<feature type="compositionally biased region" description="Low complexity" evidence="1">
    <location>
        <begin position="510"/>
        <end position="522"/>
    </location>
</feature>
<feature type="compositionally biased region" description="Basic and acidic residues" evidence="1">
    <location>
        <begin position="413"/>
        <end position="422"/>
    </location>
</feature>
<gene>
    <name evidence="2" type="ORF">FE257_009564</name>
</gene>
<sequence length="717" mass="78240">MSRTDGPAIQTGSCLSLQSCPLPLPNPQLQLEDDRFRFTPIKNSGVAHRVWDRKPSTAYMGRPRSRKVWKRFRSSFNSMKALQQMIVEDQKVAVDDLYVEINTSRNTDLLRGVKRQCFTLGEAQSDNTTIDEDTPRGRSFLETKWESEVTGRRRKLPMNYTRLVDDSEPMDLANNLSKDIISDDNTKLDTSTSVESVERTGSPVLTPDTPTELAPELTYHRTLHGQTREKDANAKNIKTPAETAAPGPVLVGSGPLKTIQVEIVIPEDQVDDDDYDDDDDRRYDLIDEESPNTTVAQRHVDDQGVVPPSPAPAAPVQNLTAKQESTLVRSALRSSLDGDDAALLNNFLSKAKAKREAKAAAMIAQDTENEKITPEKELEVAAEMPTPQSRRALEDLDANSPSPQKSQPSPSKPLDKKARAEETPSTEPSATASPRRSTRTRNAKLPSTRGAAVATAVRNTFSLRRAKGTEFVFLQRTDAQELSLTTRRNTRQNKGDALLPKYALQGLTRSSSSSSSSQARSSPSDDDEDRRRRETSSHQKRVSWNDERLAQYEGEDSTSDGGGPPSDDVGDSRRANKSKAKAPSDKRRAASHRSSSRSTSRSTRSQGSPETGEEGVPAASTTAPATATTPRARRVRRVGASTASAPEEGPSTSTPAEKRKKLTPKSPKAGMTESPGSNSKTGAGQDLSLGSSSAKSSRLMKAHAGSTPMPRRVRTRS</sequence>
<organism evidence="2 3">
    <name type="scientific">Aspergillus nanangensis</name>
    <dbReference type="NCBI Taxonomy" id="2582783"/>
    <lineage>
        <taxon>Eukaryota</taxon>
        <taxon>Fungi</taxon>
        <taxon>Dikarya</taxon>
        <taxon>Ascomycota</taxon>
        <taxon>Pezizomycotina</taxon>
        <taxon>Eurotiomycetes</taxon>
        <taxon>Eurotiomycetidae</taxon>
        <taxon>Eurotiales</taxon>
        <taxon>Aspergillaceae</taxon>
        <taxon>Aspergillus</taxon>
        <taxon>Aspergillus subgen. Circumdati</taxon>
    </lineage>
</organism>
<evidence type="ECO:0000313" key="3">
    <source>
        <dbReference type="Proteomes" id="UP001194746"/>
    </source>
</evidence>
<name>A0AAD4GTT7_ASPNN</name>
<reference evidence="2" key="2">
    <citation type="submission" date="2020-02" db="EMBL/GenBank/DDBJ databases">
        <authorList>
            <person name="Gilchrist C.L.M."/>
            <person name="Chooi Y.-H."/>
        </authorList>
    </citation>
    <scope>NUCLEOTIDE SEQUENCE</scope>
    <source>
        <strain evidence="2">MST-FP2251</strain>
    </source>
</reference>
<feature type="compositionally biased region" description="Low complexity" evidence="1">
    <location>
        <begin position="615"/>
        <end position="630"/>
    </location>
</feature>
<proteinExistence type="predicted"/>
<dbReference type="Proteomes" id="UP001194746">
    <property type="component" value="Unassembled WGS sequence"/>
</dbReference>
<feature type="compositionally biased region" description="Basic and acidic residues" evidence="1">
    <location>
        <begin position="529"/>
        <end position="550"/>
    </location>
</feature>
<feature type="compositionally biased region" description="Low complexity" evidence="1">
    <location>
        <begin position="596"/>
        <end position="605"/>
    </location>
</feature>
<dbReference type="PROSITE" id="PS51257">
    <property type="entry name" value="PROKAR_LIPOPROTEIN"/>
    <property type="match status" value="1"/>
</dbReference>
<feature type="region of interest" description="Disordered" evidence="1">
    <location>
        <begin position="394"/>
        <end position="717"/>
    </location>
</feature>
<dbReference type="EMBL" id="VCAU01000056">
    <property type="protein sequence ID" value="KAF9887758.1"/>
    <property type="molecule type" value="Genomic_DNA"/>
</dbReference>
<protein>
    <submittedName>
        <fullName evidence="2">Uncharacterized protein</fullName>
    </submittedName>
</protein>
<feature type="compositionally biased region" description="Low complexity" evidence="1">
    <location>
        <begin position="400"/>
        <end position="409"/>
    </location>
</feature>
<feature type="compositionally biased region" description="Acidic residues" evidence="1">
    <location>
        <begin position="268"/>
        <end position="279"/>
    </location>
</feature>
<accession>A0AAD4GTT7</accession>
<feature type="compositionally biased region" description="Low complexity" evidence="1">
    <location>
        <begin position="687"/>
        <end position="699"/>
    </location>
</feature>
<keyword evidence="3" id="KW-1185">Reference proteome</keyword>
<feature type="region of interest" description="Disordered" evidence="1">
    <location>
        <begin position="267"/>
        <end position="317"/>
    </location>
</feature>
<comment type="caution">
    <text evidence="2">The sequence shown here is derived from an EMBL/GenBank/DDBJ whole genome shotgun (WGS) entry which is preliminary data.</text>
</comment>
<evidence type="ECO:0000256" key="1">
    <source>
        <dbReference type="SAM" id="MobiDB-lite"/>
    </source>
</evidence>
<dbReference type="AlphaFoldDB" id="A0AAD4GTT7"/>
<feature type="region of interest" description="Disordered" evidence="1">
    <location>
        <begin position="187"/>
        <end position="214"/>
    </location>
</feature>
<reference evidence="2" key="1">
    <citation type="journal article" date="2019" name="Beilstein J. Org. Chem.">
        <title>Nanangenines: drimane sesquiterpenoids as the dominant metabolite cohort of a novel Australian fungus, Aspergillus nanangensis.</title>
        <authorList>
            <person name="Lacey H.J."/>
            <person name="Gilchrist C.L.M."/>
            <person name="Crombie A."/>
            <person name="Kalaitzis J.A."/>
            <person name="Vuong D."/>
            <person name="Rutledge P.J."/>
            <person name="Turner P."/>
            <person name="Pitt J.I."/>
            <person name="Lacey E."/>
            <person name="Chooi Y.H."/>
            <person name="Piggott A.M."/>
        </authorList>
    </citation>
    <scope>NUCLEOTIDE SEQUENCE</scope>
    <source>
        <strain evidence="2">MST-FP2251</strain>
    </source>
</reference>